<evidence type="ECO:0000256" key="6">
    <source>
        <dbReference type="ARBA" id="ARBA00022801"/>
    </source>
</evidence>
<dbReference type="GO" id="GO:0016787">
    <property type="term" value="F:hydrolase activity"/>
    <property type="evidence" value="ECO:0007669"/>
    <property type="project" value="UniProtKB-KW"/>
</dbReference>
<evidence type="ECO:0000256" key="7">
    <source>
        <dbReference type="ARBA" id="ARBA00023242"/>
    </source>
</evidence>
<dbReference type="Pfam" id="PF13359">
    <property type="entry name" value="DDE_Tnp_4"/>
    <property type="match status" value="1"/>
</dbReference>
<dbReference type="EMBL" id="CARXXK010000003">
    <property type="protein sequence ID" value="CAI6361091.1"/>
    <property type="molecule type" value="Genomic_DNA"/>
</dbReference>
<reference evidence="9 10" key="1">
    <citation type="submission" date="2023-01" db="EMBL/GenBank/DDBJ databases">
        <authorList>
            <person name="Whitehead M."/>
        </authorList>
    </citation>
    <scope>NUCLEOTIDE SEQUENCE [LARGE SCALE GENOMIC DNA]</scope>
</reference>
<dbReference type="PANTHER" id="PTHR22930:SF269">
    <property type="entry name" value="NUCLEASE HARBI1-LIKE PROTEIN"/>
    <property type="match status" value="1"/>
</dbReference>
<evidence type="ECO:0000259" key="8">
    <source>
        <dbReference type="Pfam" id="PF13359"/>
    </source>
</evidence>
<keyword evidence="4" id="KW-0540">Nuclease</keyword>
<name>A0AAV0X036_9HEMI</name>
<dbReference type="InterPro" id="IPR045249">
    <property type="entry name" value="HARBI1-like"/>
</dbReference>
<evidence type="ECO:0000256" key="4">
    <source>
        <dbReference type="ARBA" id="ARBA00022722"/>
    </source>
</evidence>
<evidence type="ECO:0000256" key="3">
    <source>
        <dbReference type="ARBA" id="ARBA00006958"/>
    </source>
</evidence>
<keyword evidence="6" id="KW-0378">Hydrolase</keyword>
<comment type="caution">
    <text evidence="9">The sequence shown here is derived from an EMBL/GenBank/DDBJ whole genome shotgun (WGS) entry which is preliminary data.</text>
</comment>
<evidence type="ECO:0000313" key="9">
    <source>
        <dbReference type="EMBL" id="CAI6361091.1"/>
    </source>
</evidence>
<dbReference type="InterPro" id="IPR027806">
    <property type="entry name" value="HARBI1_dom"/>
</dbReference>
<comment type="subcellular location">
    <subcellularLocation>
        <location evidence="2">Nucleus</location>
    </subcellularLocation>
</comment>
<sequence length="405" mass="46902">MSSTDEDLLVLLLLNNNNNNNDSQKRKRKYWVHPYLKKNADTLGTFSVAKELSLYPEKFQTFYRMTQKSFEILSELVRPMLHKKDTHFRKAITVEERLLITLRYLAMGGNVKAHSMYFLRGESTTRNIIAETTIAIWECLKEKYMPPPTKEKWENVSQRYLDLWNIPICLGAIDGKHFKIKCPPKTGSAFFNYKQYFSIVLMACVDADGLFLTIDVGDYGRNSDGRVFRRSSLGKAIENDLLDAPDPKPLPGWDSKGPFPHFFVADEAFPLKKNLMRPFPKRSLNKTRRIFNYRCSRVRRSVECSFGMLVSKFRVFEQPLACKIKSCEYVIKAACVLHNFIRMREGTFSTPSHPQSIDSMGVQNNQELPLIQVARPTRVAENNRELLCSYFISNEGQVPWQENFS</sequence>
<organism evidence="9 10">
    <name type="scientific">Macrosiphum euphorbiae</name>
    <name type="common">potato aphid</name>
    <dbReference type="NCBI Taxonomy" id="13131"/>
    <lineage>
        <taxon>Eukaryota</taxon>
        <taxon>Metazoa</taxon>
        <taxon>Ecdysozoa</taxon>
        <taxon>Arthropoda</taxon>
        <taxon>Hexapoda</taxon>
        <taxon>Insecta</taxon>
        <taxon>Pterygota</taxon>
        <taxon>Neoptera</taxon>
        <taxon>Paraneoptera</taxon>
        <taxon>Hemiptera</taxon>
        <taxon>Sternorrhyncha</taxon>
        <taxon>Aphidomorpha</taxon>
        <taxon>Aphidoidea</taxon>
        <taxon>Aphididae</taxon>
        <taxon>Macrosiphini</taxon>
        <taxon>Macrosiphum</taxon>
    </lineage>
</organism>
<gene>
    <name evidence="9" type="ORF">MEUPH1_LOCUS16308</name>
</gene>
<dbReference type="PANTHER" id="PTHR22930">
    <property type="match status" value="1"/>
</dbReference>
<accession>A0AAV0X036</accession>
<dbReference type="GO" id="GO:0005634">
    <property type="term" value="C:nucleus"/>
    <property type="evidence" value="ECO:0007669"/>
    <property type="project" value="UniProtKB-SubCell"/>
</dbReference>
<feature type="domain" description="DDE Tnp4" evidence="8">
    <location>
        <begin position="173"/>
        <end position="339"/>
    </location>
</feature>
<dbReference type="GO" id="GO:0046872">
    <property type="term" value="F:metal ion binding"/>
    <property type="evidence" value="ECO:0007669"/>
    <property type="project" value="UniProtKB-KW"/>
</dbReference>
<comment type="similarity">
    <text evidence="3">Belongs to the HARBI1 family.</text>
</comment>
<proteinExistence type="inferred from homology"/>
<keyword evidence="10" id="KW-1185">Reference proteome</keyword>
<comment type="cofactor">
    <cofactor evidence="1">
        <name>a divalent metal cation</name>
        <dbReference type="ChEBI" id="CHEBI:60240"/>
    </cofactor>
</comment>
<protein>
    <recommendedName>
        <fullName evidence="8">DDE Tnp4 domain-containing protein</fullName>
    </recommendedName>
</protein>
<evidence type="ECO:0000256" key="5">
    <source>
        <dbReference type="ARBA" id="ARBA00022723"/>
    </source>
</evidence>
<evidence type="ECO:0000313" key="10">
    <source>
        <dbReference type="Proteomes" id="UP001160148"/>
    </source>
</evidence>
<keyword evidence="5" id="KW-0479">Metal-binding</keyword>
<dbReference type="GO" id="GO:0004518">
    <property type="term" value="F:nuclease activity"/>
    <property type="evidence" value="ECO:0007669"/>
    <property type="project" value="UniProtKB-KW"/>
</dbReference>
<keyword evidence="7" id="KW-0539">Nucleus</keyword>
<evidence type="ECO:0000256" key="1">
    <source>
        <dbReference type="ARBA" id="ARBA00001968"/>
    </source>
</evidence>
<evidence type="ECO:0000256" key="2">
    <source>
        <dbReference type="ARBA" id="ARBA00004123"/>
    </source>
</evidence>
<dbReference type="Proteomes" id="UP001160148">
    <property type="component" value="Unassembled WGS sequence"/>
</dbReference>
<dbReference type="AlphaFoldDB" id="A0AAV0X036"/>